<evidence type="ECO:0000313" key="2">
    <source>
        <dbReference type="Proteomes" id="UP000051085"/>
    </source>
</evidence>
<organism evidence="1 2">
    <name type="scientific">Limosilactobacillus pontis DSM 8475</name>
    <dbReference type="NCBI Taxonomy" id="1423794"/>
    <lineage>
        <taxon>Bacteria</taxon>
        <taxon>Bacillati</taxon>
        <taxon>Bacillota</taxon>
        <taxon>Bacilli</taxon>
        <taxon>Lactobacillales</taxon>
        <taxon>Lactobacillaceae</taxon>
        <taxon>Limosilactobacillus</taxon>
    </lineage>
</organism>
<protein>
    <submittedName>
        <fullName evidence="1">Uncharacterized protein</fullName>
    </submittedName>
</protein>
<dbReference type="RefSeq" id="WP_057807550.1">
    <property type="nucleotide sequence ID" value="NZ_AZGO01000055.1"/>
</dbReference>
<accession>A0A922PUI5</accession>
<reference evidence="1 2" key="1">
    <citation type="journal article" date="2015" name="Genome Announc.">
        <title>Expanding the biotechnology potential of lactobacilli through comparative genomics of 213 strains and associated genera.</title>
        <authorList>
            <person name="Sun Z."/>
            <person name="Harris H.M."/>
            <person name="McCann A."/>
            <person name="Guo C."/>
            <person name="Argimon S."/>
            <person name="Zhang W."/>
            <person name="Yang X."/>
            <person name="Jeffery I.B."/>
            <person name="Cooney J.C."/>
            <person name="Kagawa T.F."/>
            <person name="Liu W."/>
            <person name="Song Y."/>
            <person name="Salvetti E."/>
            <person name="Wrobel A."/>
            <person name="Rasinkangas P."/>
            <person name="Parkhill J."/>
            <person name="Rea M.C."/>
            <person name="O'Sullivan O."/>
            <person name="Ritari J."/>
            <person name="Douillard F.P."/>
            <person name="Paul Ross R."/>
            <person name="Yang R."/>
            <person name="Briner A.E."/>
            <person name="Felis G.E."/>
            <person name="de Vos W.M."/>
            <person name="Barrangou R."/>
            <person name="Klaenhammer T.R."/>
            <person name="Caufield P.W."/>
            <person name="Cui Y."/>
            <person name="Zhang H."/>
            <person name="O'Toole P.W."/>
        </authorList>
    </citation>
    <scope>NUCLEOTIDE SEQUENCE [LARGE SCALE GENOMIC DNA]</scope>
    <source>
        <strain evidence="1 2">DSM 8475</strain>
    </source>
</reference>
<dbReference type="EMBL" id="AZGO01000055">
    <property type="protein sequence ID" value="KRM36082.1"/>
    <property type="molecule type" value="Genomic_DNA"/>
</dbReference>
<dbReference type="Proteomes" id="UP000051085">
    <property type="component" value="Unassembled WGS sequence"/>
</dbReference>
<evidence type="ECO:0000313" key="1">
    <source>
        <dbReference type="EMBL" id="KRM36082.1"/>
    </source>
</evidence>
<dbReference type="GeneID" id="87978272"/>
<name>A0A922PUI5_9LACO</name>
<proteinExistence type="predicted"/>
<gene>
    <name evidence="1" type="ORF">FD34_GL000344</name>
</gene>
<dbReference type="AlphaFoldDB" id="A0A922PUI5"/>
<comment type="caution">
    <text evidence="1">The sequence shown here is derived from an EMBL/GenBank/DDBJ whole genome shotgun (WGS) entry which is preliminary data.</text>
</comment>
<sequence>MPKQGQFAKSARLKRVNNFKVRRHQQGQTIGDDQLTDFLLVRFNLTAKKRVSRAAQETVQRFLIEVSDQLIAANGDMAALVPDLLDDINHRAPWQFYRQLLPQWTLLQDFLKKELPAVPLASRRYVTTTVTTADLTELVARLLAKKAAAITFLKRPNVSAAMQAQTAQLLVASIYSGGMVDWDKVQALLAPFPFKVDDDLDAGTKEWLRQLAVS</sequence>